<organism evidence="3 4">
    <name type="scientific">Hohenbuehelia grisea</name>
    <dbReference type="NCBI Taxonomy" id="104357"/>
    <lineage>
        <taxon>Eukaryota</taxon>
        <taxon>Fungi</taxon>
        <taxon>Dikarya</taxon>
        <taxon>Basidiomycota</taxon>
        <taxon>Agaricomycotina</taxon>
        <taxon>Agaricomycetes</taxon>
        <taxon>Agaricomycetidae</taxon>
        <taxon>Agaricales</taxon>
        <taxon>Pleurotineae</taxon>
        <taxon>Pleurotaceae</taxon>
        <taxon>Hohenbuehelia</taxon>
    </lineage>
</organism>
<dbReference type="EMBL" id="JASNQZ010000006">
    <property type="protein sequence ID" value="KAL0956301.1"/>
    <property type="molecule type" value="Genomic_DNA"/>
</dbReference>
<dbReference type="Gene3D" id="3.30.1370.110">
    <property type="match status" value="1"/>
</dbReference>
<protein>
    <recommendedName>
        <fullName evidence="5">Smr domain-containing protein</fullName>
    </recommendedName>
</protein>
<evidence type="ECO:0000256" key="2">
    <source>
        <dbReference type="SAM" id="Phobius"/>
    </source>
</evidence>
<dbReference type="Proteomes" id="UP001556367">
    <property type="component" value="Unassembled WGS sequence"/>
</dbReference>
<dbReference type="InterPro" id="IPR036063">
    <property type="entry name" value="Smr_dom_sf"/>
</dbReference>
<feature type="compositionally biased region" description="Low complexity" evidence="1">
    <location>
        <begin position="149"/>
        <end position="169"/>
    </location>
</feature>
<proteinExistence type="predicted"/>
<sequence length="487" mass="52703">MDIFIPVVSGAALCLLPNSALDVNAKPAWVLLGLWDGYSLQRLTASSHLPVIIYGAFYFLDFYLAHSFAKTVTVVLWMVLGVVLAETFGPITWHTPQRSQRVHVVRVGRTIPTATAAARTTRPAVPGGRQITFAETHRTREFLVETSATTSITNSVSSSPSSGGSITETPVLPLPTLQSIDYSPRPSSSRPIPGGYTSHTPQDSSDPTSHLPSPPTTFTLQSPDDPRPSVFQPLHVVPTIILPASHQYPTNGSDALLPQPSPAINVQIASTASTPSNDSMADIQLQPPPPILSLLSPLDITPDDPSAPPDDPAEEVKIVPPPSSMMALAYENTESIVDLDMEAAAKRSRQAGKAALKSFLALKSEHAAARETRDLKRALTVKARMDKLEREALKEHDSADDLYYIIDNPNQDPNRIDVHRLTTRGAVKLLNEALSYFVSEGSTSLEFVVGSTLHGRTVKAALIDVLQEQKIPFTDHDPSVLVITEIH</sequence>
<evidence type="ECO:0008006" key="5">
    <source>
        <dbReference type="Google" id="ProtNLM"/>
    </source>
</evidence>
<evidence type="ECO:0000256" key="1">
    <source>
        <dbReference type="SAM" id="MobiDB-lite"/>
    </source>
</evidence>
<evidence type="ECO:0000313" key="3">
    <source>
        <dbReference type="EMBL" id="KAL0956301.1"/>
    </source>
</evidence>
<feature type="transmembrane region" description="Helical" evidence="2">
    <location>
        <begin position="72"/>
        <end position="93"/>
    </location>
</feature>
<accession>A0ABR3JL77</accession>
<feature type="region of interest" description="Disordered" evidence="1">
    <location>
        <begin position="149"/>
        <end position="231"/>
    </location>
</feature>
<comment type="caution">
    <text evidence="3">The sequence shown here is derived from an EMBL/GenBank/DDBJ whole genome shotgun (WGS) entry which is preliminary data.</text>
</comment>
<gene>
    <name evidence="3" type="ORF">HGRIS_002458</name>
</gene>
<feature type="compositionally biased region" description="Polar residues" evidence="1">
    <location>
        <begin position="197"/>
        <end position="222"/>
    </location>
</feature>
<keyword evidence="2" id="KW-0812">Transmembrane</keyword>
<feature type="transmembrane region" description="Helical" evidence="2">
    <location>
        <begin position="49"/>
        <end position="65"/>
    </location>
</feature>
<evidence type="ECO:0000313" key="4">
    <source>
        <dbReference type="Proteomes" id="UP001556367"/>
    </source>
</evidence>
<keyword evidence="4" id="KW-1185">Reference proteome</keyword>
<keyword evidence="2" id="KW-1133">Transmembrane helix</keyword>
<name>A0ABR3JL77_9AGAR</name>
<keyword evidence="2" id="KW-0472">Membrane</keyword>
<feature type="compositionally biased region" description="Low complexity" evidence="1">
    <location>
        <begin position="179"/>
        <end position="196"/>
    </location>
</feature>
<reference evidence="4" key="1">
    <citation type="submission" date="2024-06" db="EMBL/GenBank/DDBJ databases">
        <title>Multi-omics analyses provide insights into the biosynthesis of the anticancer antibiotic pleurotin in Hohenbuehelia grisea.</title>
        <authorList>
            <person name="Weaver J.A."/>
            <person name="Alberti F."/>
        </authorList>
    </citation>
    <scope>NUCLEOTIDE SEQUENCE [LARGE SCALE GENOMIC DNA]</scope>
    <source>
        <strain evidence="4">T-177</strain>
    </source>
</reference>